<evidence type="ECO:0000313" key="1">
    <source>
        <dbReference type="EMBL" id="MBS2211045.1"/>
    </source>
</evidence>
<comment type="caution">
    <text evidence="1">The sequence shown here is derived from an EMBL/GenBank/DDBJ whole genome shotgun (WGS) entry which is preliminary data.</text>
</comment>
<organism evidence="1 2">
    <name type="scientific">Carboxylicivirga mesophila</name>
    <dbReference type="NCBI Taxonomy" id="1166478"/>
    <lineage>
        <taxon>Bacteria</taxon>
        <taxon>Pseudomonadati</taxon>
        <taxon>Bacteroidota</taxon>
        <taxon>Bacteroidia</taxon>
        <taxon>Marinilabiliales</taxon>
        <taxon>Marinilabiliaceae</taxon>
        <taxon>Carboxylicivirga</taxon>
    </lineage>
</organism>
<dbReference type="EMBL" id="JAGUCN010000005">
    <property type="protein sequence ID" value="MBS2211045.1"/>
    <property type="molecule type" value="Genomic_DNA"/>
</dbReference>
<dbReference type="Proteomes" id="UP000721861">
    <property type="component" value="Unassembled WGS sequence"/>
</dbReference>
<protein>
    <recommendedName>
        <fullName evidence="3">DUF1836 domain-containing protein</fullName>
    </recommendedName>
</protein>
<reference evidence="1 2" key="1">
    <citation type="journal article" date="2014" name="Int. J. Syst. Evol. Microbiol.">
        <title>Carboxylicivirga gen. nov. in the family Marinilabiliaceae with two novel species, Carboxylicivirga mesophila sp. nov. and Carboxylicivirga taeanensis sp. nov., and reclassification of Cytophaga fermentans as Saccharicrinis fermentans gen. nov., comb. nov.</title>
        <authorList>
            <person name="Yang S.H."/>
            <person name="Seo H.S."/>
            <person name="Woo J.H."/>
            <person name="Oh H.M."/>
            <person name="Jang H."/>
            <person name="Lee J.H."/>
            <person name="Kim S.J."/>
            <person name="Kwon K.K."/>
        </authorList>
    </citation>
    <scope>NUCLEOTIDE SEQUENCE [LARGE SCALE GENOMIC DNA]</scope>
    <source>
        <strain evidence="1 2">JCM 18290</strain>
    </source>
</reference>
<keyword evidence="2" id="KW-1185">Reference proteome</keyword>
<dbReference type="RefSeq" id="WP_212226955.1">
    <property type="nucleotide sequence ID" value="NZ_JAGUCN010000005.1"/>
</dbReference>
<accession>A0ABS5K7X4</accession>
<evidence type="ECO:0008006" key="3">
    <source>
        <dbReference type="Google" id="ProtNLM"/>
    </source>
</evidence>
<evidence type="ECO:0000313" key="2">
    <source>
        <dbReference type="Proteomes" id="UP000721861"/>
    </source>
</evidence>
<name>A0ABS5K7X4_9BACT</name>
<proteinExistence type="predicted"/>
<sequence length="222" mass="25422">MEVFDKELFAAEFIEHYANRGFGSMNKNDFEVLIFNLLRKYGDLKNKTNFEMSLDLQIPETKVRRLAYESDLKYTHMTEADIKEAFFAIVAKSKLRGDLNKIEFVIENKFIRSSIGAQLKQLGHYADSSFNSEIIRIHIESFIDLLAYYYPEKAIERIVKECKAAIKVEKGEAITFKLILRKFLEGLATQSGKKVVDLGTAYFTGGAENIGPLVEKLKGYFS</sequence>
<gene>
    <name evidence="1" type="ORF">KEM09_06515</name>
</gene>